<accession>A0A351U3D1</accession>
<dbReference type="AlphaFoldDB" id="A0A351U3D1"/>
<organism evidence="2 3">
    <name type="scientific">Syntrophorhabdus aromaticivorans</name>
    <dbReference type="NCBI Taxonomy" id="328301"/>
    <lineage>
        <taxon>Bacteria</taxon>
        <taxon>Pseudomonadati</taxon>
        <taxon>Thermodesulfobacteriota</taxon>
        <taxon>Syntrophorhabdia</taxon>
        <taxon>Syntrophorhabdales</taxon>
        <taxon>Syntrophorhabdaceae</taxon>
        <taxon>Syntrophorhabdus</taxon>
    </lineage>
</organism>
<protein>
    <submittedName>
        <fullName evidence="2">Uncharacterized protein</fullName>
    </submittedName>
</protein>
<evidence type="ECO:0000313" key="3">
    <source>
        <dbReference type="Proteomes" id="UP000777265"/>
    </source>
</evidence>
<reference evidence="2" key="1">
    <citation type="journal article" date="2020" name="Biotechnol. Biofuels">
        <title>New insights from the biogas microbiome by comprehensive genome-resolved metagenomics of nearly 1600 species originating from multiple anaerobic digesters.</title>
        <authorList>
            <person name="Campanaro S."/>
            <person name="Treu L."/>
            <person name="Rodriguez-R L.M."/>
            <person name="Kovalovszki A."/>
            <person name="Ziels R.M."/>
            <person name="Maus I."/>
            <person name="Zhu X."/>
            <person name="Kougias P.G."/>
            <person name="Basile A."/>
            <person name="Luo G."/>
            <person name="Schluter A."/>
            <person name="Konstantinidis K.T."/>
            <person name="Angelidaki I."/>
        </authorList>
    </citation>
    <scope>NUCLEOTIDE SEQUENCE</scope>
    <source>
        <strain evidence="2">AS06rmzACSIP_7</strain>
    </source>
</reference>
<dbReference type="EMBL" id="JAAYEE010000128">
    <property type="protein sequence ID" value="NLW35386.1"/>
    <property type="molecule type" value="Genomic_DNA"/>
</dbReference>
<keyword evidence="1" id="KW-0812">Transmembrane</keyword>
<keyword evidence="1" id="KW-1133">Transmembrane helix</keyword>
<evidence type="ECO:0000256" key="1">
    <source>
        <dbReference type="SAM" id="Phobius"/>
    </source>
</evidence>
<proteinExistence type="predicted"/>
<name>A0A351U3D1_9BACT</name>
<sequence length="74" mass="8632">MAHVLRDFFTGSLILAVLTLSALAGFVLFLILNVFFHIFGALVIIFFFISLIFFAVWLIGFTYRKTREDRREKK</sequence>
<keyword evidence="1" id="KW-0472">Membrane</keyword>
<feature type="transmembrane region" description="Helical" evidence="1">
    <location>
        <begin position="12"/>
        <end position="32"/>
    </location>
</feature>
<comment type="caution">
    <text evidence="2">The sequence shown here is derived from an EMBL/GenBank/DDBJ whole genome shotgun (WGS) entry which is preliminary data.</text>
</comment>
<evidence type="ECO:0000313" key="2">
    <source>
        <dbReference type="EMBL" id="NLW35386.1"/>
    </source>
</evidence>
<gene>
    <name evidence="2" type="ORF">GXY80_07890</name>
</gene>
<dbReference type="STRING" id="909663.GCA_000512235_00494"/>
<dbReference type="Proteomes" id="UP000777265">
    <property type="component" value="Unassembled WGS sequence"/>
</dbReference>
<reference evidence="2" key="2">
    <citation type="submission" date="2020-01" db="EMBL/GenBank/DDBJ databases">
        <authorList>
            <person name="Campanaro S."/>
        </authorList>
    </citation>
    <scope>NUCLEOTIDE SEQUENCE</scope>
    <source>
        <strain evidence="2">AS06rmzACSIP_7</strain>
    </source>
</reference>
<feature type="transmembrane region" description="Helical" evidence="1">
    <location>
        <begin position="38"/>
        <end position="63"/>
    </location>
</feature>